<dbReference type="PANTHER" id="PTHR37299">
    <property type="entry name" value="TRANSCRIPTIONAL REGULATOR-RELATED"/>
    <property type="match status" value="1"/>
</dbReference>
<dbReference type="InterPro" id="IPR011006">
    <property type="entry name" value="CheY-like_superfamily"/>
</dbReference>
<dbReference type="eggNOG" id="COG3279">
    <property type="taxonomic scope" value="Bacteria"/>
</dbReference>
<dbReference type="PROSITE" id="PS50110">
    <property type="entry name" value="RESPONSE_REGULATORY"/>
    <property type="match status" value="1"/>
</dbReference>
<dbReference type="KEGG" id="tki:TKV_c08900"/>
<comment type="function">
    <text evidence="2">May play the central regulatory role in sporulation. It may be an element of the effector pathway responsible for the activation of sporulation genes in response to nutritional stress. Spo0A may act in concert with spo0H (a sigma factor) to control the expression of some genes that are critical to the sporulation process.</text>
</comment>
<dbReference type="SMART" id="SM00850">
    <property type="entry name" value="LytTR"/>
    <property type="match status" value="1"/>
</dbReference>
<dbReference type="Gene3D" id="2.40.50.40">
    <property type="match status" value="1"/>
</dbReference>
<dbReference type="InterPro" id="IPR001789">
    <property type="entry name" value="Sig_transdc_resp-reg_receiver"/>
</dbReference>
<evidence type="ECO:0000256" key="1">
    <source>
        <dbReference type="ARBA" id="ARBA00018672"/>
    </source>
</evidence>
<evidence type="ECO:0000259" key="5">
    <source>
        <dbReference type="PROSITE" id="PS50930"/>
    </source>
</evidence>
<evidence type="ECO:0000259" key="4">
    <source>
        <dbReference type="PROSITE" id="PS50110"/>
    </source>
</evidence>
<dbReference type="Gene3D" id="3.40.50.2300">
    <property type="match status" value="1"/>
</dbReference>
<reference evidence="7" key="1">
    <citation type="journal article" date="2015" name="Genome Announc.">
        <title>Whole-Genome Sequences of 80 Environmental and Clinical Isolates of Burkholderia pseudomallei.</title>
        <authorList>
            <person name="Johnson S.L."/>
            <person name="Baker A.L."/>
            <person name="Chain P.S."/>
            <person name="Currie B.J."/>
            <person name="Daligault H.E."/>
            <person name="Davenport K.W."/>
            <person name="Davis C.B."/>
            <person name="Inglis T.J."/>
            <person name="Kaestli M."/>
            <person name="Koren S."/>
            <person name="Mayo M."/>
            <person name="Merritt A.J."/>
            <person name="Price E.P."/>
            <person name="Sarovich D.S."/>
            <person name="Warner J."/>
            <person name="Rosovitz M.J."/>
        </authorList>
    </citation>
    <scope>NUCLEOTIDE SEQUENCE [LARGE SCALE GENOMIC DNA]</scope>
    <source>
        <strain evidence="7">DSM 2030</strain>
    </source>
</reference>
<dbReference type="GO" id="GO:0000156">
    <property type="term" value="F:phosphorelay response regulator activity"/>
    <property type="evidence" value="ECO:0007669"/>
    <property type="project" value="InterPro"/>
</dbReference>
<feature type="domain" description="Response regulatory" evidence="4">
    <location>
        <begin position="5"/>
        <end position="119"/>
    </location>
</feature>
<evidence type="ECO:0000256" key="3">
    <source>
        <dbReference type="PROSITE-ProRule" id="PRU00169"/>
    </source>
</evidence>
<dbReference type="RefSeq" id="WP_049684880.1">
    <property type="nucleotide sequence ID" value="NZ_CP009170.1"/>
</dbReference>
<dbReference type="GO" id="GO:0003677">
    <property type="term" value="F:DNA binding"/>
    <property type="evidence" value="ECO:0007669"/>
    <property type="project" value="InterPro"/>
</dbReference>
<protein>
    <recommendedName>
        <fullName evidence="1">Stage 0 sporulation protein A homolog</fullName>
    </recommendedName>
</protein>
<dbReference type="Gene3D" id="2.20.25.10">
    <property type="match status" value="1"/>
</dbReference>
<dbReference type="InterPro" id="IPR046947">
    <property type="entry name" value="LytR-like"/>
</dbReference>
<dbReference type="EMBL" id="CP009170">
    <property type="protein sequence ID" value="AIS52070.1"/>
    <property type="molecule type" value="Genomic_DNA"/>
</dbReference>
<accession>A0A097AQI4</accession>
<sequence length="255" mass="29593">MKKLKALIIDDEPPARDELKYLLSEYEDIEIVGEADNGLSALKLIEELKPEVVFLDINIPKINGSDVAKHISSVGKLPYVVFVTAYDMHAIEAFEIGALDYLLKPISQHRLYKTLEKIRTFYKDMEWKRQYNPSLEFENKKIEKLAVEKNGRIKLIDLDEIIFAEAYEGDVMVKTKSDNFIYKGTIKSLEEKLKENAFFRVQKSYIVNLNKIIEILPWFKGTYWVVMDDNKKTQIPVGKSQIKELKLLLGLDRDV</sequence>
<evidence type="ECO:0000313" key="7">
    <source>
        <dbReference type="Proteomes" id="UP000029669"/>
    </source>
</evidence>
<evidence type="ECO:0000313" key="6">
    <source>
        <dbReference type="EMBL" id="AIS52070.1"/>
    </source>
</evidence>
<dbReference type="STRING" id="2325.TKV_c08900"/>
<dbReference type="CDD" id="cd17532">
    <property type="entry name" value="REC_LytTR_AlgR-like"/>
    <property type="match status" value="1"/>
</dbReference>
<dbReference type="Pfam" id="PF00072">
    <property type="entry name" value="Response_reg"/>
    <property type="match status" value="1"/>
</dbReference>
<dbReference type="OrthoDB" id="9809318at2"/>
<keyword evidence="7" id="KW-1185">Reference proteome</keyword>
<dbReference type="Proteomes" id="UP000029669">
    <property type="component" value="Chromosome"/>
</dbReference>
<evidence type="ECO:0000256" key="2">
    <source>
        <dbReference type="ARBA" id="ARBA00024867"/>
    </source>
</evidence>
<feature type="modified residue" description="4-aspartylphosphate" evidence="3">
    <location>
        <position position="56"/>
    </location>
</feature>
<name>A0A097AQI4_THEKI</name>
<feature type="domain" description="HTH LytTR-type" evidence="5">
    <location>
        <begin position="145"/>
        <end position="251"/>
    </location>
</feature>
<dbReference type="AlphaFoldDB" id="A0A097AQI4"/>
<dbReference type="PROSITE" id="PS50930">
    <property type="entry name" value="HTH_LYTTR"/>
    <property type="match status" value="1"/>
</dbReference>
<proteinExistence type="predicted"/>
<dbReference type="SMART" id="SM00448">
    <property type="entry name" value="REC"/>
    <property type="match status" value="1"/>
</dbReference>
<dbReference type="HOGENOM" id="CLU_000445_14_1_9"/>
<dbReference type="Pfam" id="PF04397">
    <property type="entry name" value="LytTR"/>
    <property type="match status" value="1"/>
</dbReference>
<dbReference type="PANTHER" id="PTHR37299:SF1">
    <property type="entry name" value="STAGE 0 SPORULATION PROTEIN A HOMOLOG"/>
    <property type="match status" value="1"/>
</dbReference>
<dbReference type="SUPFAM" id="SSF52172">
    <property type="entry name" value="CheY-like"/>
    <property type="match status" value="1"/>
</dbReference>
<gene>
    <name evidence="6" type="ORF">TKV_c08900</name>
</gene>
<organism evidence="6 7">
    <name type="scientific">Thermoanaerobacter kivui</name>
    <name type="common">Acetogenium kivui</name>
    <dbReference type="NCBI Taxonomy" id="2325"/>
    <lineage>
        <taxon>Bacteria</taxon>
        <taxon>Bacillati</taxon>
        <taxon>Bacillota</taxon>
        <taxon>Clostridia</taxon>
        <taxon>Thermoanaerobacterales</taxon>
        <taxon>Thermoanaerobacteraceae</taxon>
        <taxon>Thermoanaerobacter</taxon>
    </lineage>
</organism>
<dbReference type="InterPro" id="IPR007492">
    <property type="entry name" value="LytTR_DNA-bd_dom"/>
</dbReference>
<keyword evidence="3" id="KW-0597">Phosphoprotein</keyword>